<keyword evidence="1 2" id="KW-0193">Cuticle</keyword>
<feature type="chain" id="PRO_5014168889" evidence="3">
    <location>
        <begin position="18"/>
        <end position="224"/>
    </location>
</feature>
<dbReference type="GO" id="GO:0042302">
    <property type="term" value="F:structural constituent of cuticle"/>
    <property type="evidence" value="ECO:0007669"/>
    <property type="project" value="UniProtKB-UniRule"/>
</dbReference>
<dbReference type="InterPro" id="IPR000618">
    <property type="entry name" value="Insect_cuticle"/>
</dbReference>
<keyword evidence="3" id="KW-0732">Signal</keyword>
<feature type="signal peptide" evidence="3">
    <location>
        <begin position="1"/>
        <end position="17"/>
    </location>
</feature>
<name>A0A2H4RGQ0_9DIPT</name>
<accession>A0A2H4RGQ0</accession>
<proteinExistence type="evidence at transcript level"/>
<protein>
    <submittedName>
        <fullName evidence="4">Cuticle protein</fullName>
    </submittedName>
</protein>
<evidence type="ECO:0000256" key="3">
    <source>
        <dbReference type="SAM" id="SignalP"/>
    </source>
</evidence>
<dbReference type="Pfam" id="PF00379">
    <property type="entry name" value="Chitin_bind_4"/>
    <property type="match status" value="1"/>
</dbReference>
<evidence type="ECO:0000256" key="1">
    <source>
        <dbReference type="ARBA" id="ARBA00022460"/>
    </source>
</evidence>
<sequence length="224" mass="24054">MAFKLIALVSFIAVANAGLVPTAVVQSPILQRLDQPILTKQLEAYDPNPQYSFSYNVQDSYTGDVKNQQETRSGDNVQGQYSLIDADGFKRTVDYTSDSINGFNAVVVREPLKGAIAQPALKSIVSQPILKSYVAQPAYAAPAAFVSKPAFVAQSSFIQPILKSYAQPAYGAPAAVISQPAVVAQSNYIQPAYRSLGISYTQPAISIAQPALLKSPTIAYSQLY</sequence>
<evidence type="ECO:0000313" key="4">
    <source>
        <dbReference type="EMBL" id="ATY49616.1"/>
    </source>
</evidence>
<dbReference type="AlphaFoldDB" id="A0A2H4RGQ0"/>
<evidence type="ECO:0000256" key="2">
    <source>
        <dbReference type="PROSITE-ProRule" id="PRU00497"/>
    </source>
</evidence>
<organism evidence="4">
    <name type="scientific">Bradysia odoriphaga</name>
    <dbReference type="NCBI Taxonomy" id="1564500"/>
    <lineage>
        <taxon>Eukaryota</taxon>
        <taxon>Metazoa</taxon>
        <taxon>Ecdysozoa</taxon>
        <taxon>Arthropoda</taxon>
        <taxon>Hexapoda</taxon>
        <taxon>Insecta</taxon>
        <taxon>Pterygota</taxon>
        <taxon>Neoptera</taxon>
        <taxon>Endopterygota</taxon>
        <taxon>Diptera</taxon>
        <taxon>Nematocera</taxon>
        <taxon>Sciaroidea</taxon>
        <taxon>Sciaridae</taxon>
        <taxon>Bradysia</taxon>
    </lineage>
</organism>
<dbReference type="GO" id="GO:0031012">
    <property type="term" value="C:extracellular matrix"/>
    <property type="evidence" value="ECO:0007669"/>
    <property type="project" value="TreeGrafter"/>
</dbReference>
<reference evidence="4" key="1">
    <citation type="submission" date="2017-11" db="EMBL/GenBank/DDBJ databases">
        <title>Using next-generation sequencing to detect differential expression genes in Bradysia odoriphaga after exposure to insecticides.</title>
        <authorList>
            <person name="Lin L."/>
            <person name="Xie M."/>
            <person name="Zhang G."/>
            <person name="Su W."/>
        </authorList>
    </citation>
    <scope>NUCLEOTIDE SEQUENCE</scope>
</reference>
<dbReference type="PANTHER" id="PTHR12236:SF86">
    <property type="entry name" value="CCP84AC-RELATED"/>
    <property type="match status" value="1"/>
</dbReference>
<dbReference type="PRINTS" id="PR00947">
    <property type="entry name" value="CUTICLE"/>
</dbReference>
<dbReference type="EMBL" id="MG407795">
    <property type="protein sequence ID" value="ATY49616.1"/>
    <property type="molecule type" value="mRNA"/>
</dbReference>
<dbReference type="PANTHER" id="PTHR12236">
    <property type="entry name" value="STRUCTURAL CONTITUENT OF CUTICLE"/>
    <property type="match status" value="1"/>
</dbReference>
<dbReference type="InterPro" id="IPR051217">
    <property type="entry name" value="Insect_Cuticle_Struc_Prot"/>
</dbReference>
<dbReference type="PROSITE" id="PS51155">
    <property type="entry name" value="CHIT_BIND_RR_2"/>
    <property type="match status" value="1"/>
</dbReference>
<dbReference type="GO" id="GO:0005615">
    <property type="term" value="C:extracellular space"/>
    <property type="evidence" value="ECO:0007669"/>
    <property type="project" value="TreeGrafter"/>
</dbReference>